<keyword evidence="3" id="KW-1185">Reference proteome</keyword>
<organism evidence="2 3">
    <name type="scientific">Aspergillus oryzae (strain ATCC 42149 / RIB 40)</name>
    <name type="common">Yellow koji mold</name>
    <dbReference type="NCBI Taxonomy" id="510516"/>
    <lineage>
        <taxon>Eukaryota</taxon>
        <taxon>Fungi</taxon>
        <taxon>Dikarya</taxon>
        <taxon>Ascomycota</taxon>
        <taxon>Pezizomycotina</taxon>
        <taxon>Eurotiomycetes</taxon>
        <taxon>Eurotiomycetidae</taxon>
        <taxon>Eurotiales</taxon>
        <taxon>Aspergillaceae</taxon>
        <taxon>Aspergillus</taxon>
        <taxon>Aspergillus subgen. Circumdati</taxon>
    </lineage>
</organism>
<dbReference type="STRING" id="510516.Q2U029"/>
<feature type="domain" description="Gfo/Idh/MocA-like oxidoreductase N-terminal" evidence="1">
    <location>
        <begin position="7"/>
        <end position="108"/>
    </location>
</feature>
<protein>
    <submittedName>
        <fullName evidence="2">DNA, SC011</fullName>
    </submittedName>
</protein>
<reference evidence="2 3" key="1">
    <citation type="journal article" date="2005" name="Nature">
        <title>Genome sequencing and analysis of Aspergillus oryzae.</title>
        <authorList>
            <person name="Machida M."/>
            <person name="Asai K."/>
            <person name="Sano M."/>
            <person name="Tanaka T."/>
            <person name="Kumagai T."/>
            <person name="Terai G."/>
            <person name="Kusumoto K."/>
            <person name="Arima T."/>
            <person name="Akita O."/>
            <person name="Kashiwagi Y."/>
            <person name="Abe K."/>
            <person name="Gomi K."/>
            <person name="Horiuchi H."/>
            <person name="Kitamoto K."/>
            <person name="Kobayashi T."/>
            <person name="Takeuchi M."/>
            <person name="Denning D.W."/>
            <person name="Galagan J.E."/>
            <person name="Nierman W.C."/>
            <person name="Yu J."/>
            <person name="Archer D.B."/>
            <person name="Bennett J.W."/>
            <person name="Bhatnagar D."/>
            <person name="Cleveland T.E."/>
            <person name="Fedorova N.D."/>
            <person name="Gotoh O."/>
            <person name="Horikawa H."/>
            <person name="Hosoyama A."/>
            <person name="Ichinomiya M."/>
            <person name="Igarashi R."/>
            <person name="Iwashita K."/>
            <person name="Juvvadi P.R."/>
            <person name="Kato M."/>
            <person name="Kato Y."/>
            <person name="Kin T."/>
            <person name="Kokubun A."/>
            <person name="Maeda H."/>
            <person name="Maeyama N."/>
            <person name="Maruyama J."/>
            <person name="Nagasaki H."/>
            <person name="Nakajima T."/>
            <person name="Oda K."/>
            <person name="Okada K."/>
            <person name="Paulsen I."/>
            <person name="Sakamoto K."/>
            <person name="Sawano T."/>
            <person name="Takahashi M."/>
            <person name="Takase K."/>
            <person name="Terabayashi Y."/>
            <person name="Wortman J."/>
            <person name="Yamada O."/>
            <person name="Yamagata Y."/>
            <person name="Anazawa H."/>
            <person name="Hata Y."/>
            <person name="Koide Y."/>
            <person name="Komori T."/>
            <person name="Koyama Y."/>
            <person name="Minetoki T."/>
            <person name="Suharnan S."/>
            <person name="Tanaka A."/>
            <person name="Isono K."/>
            <person name="Kuhara S."/>
            <person name="Ogasawara N."/>
            <person name="Kikuchi H."/>
        </authorList>
    </citation>
    <scope>NUCLEOTIDE SEQUENCE [LARGE SCALE GENOMIC DNA]</scope>
    <source>
        <strain evidence="3">ATCC 42149 / RIB 40</strain>
    </source>
</reference>
<dbReference type="EMBL" id="AP007171">
    <property type="protein sequence ID" value="BAE65086.1"/>
    <property type="molecule type" value="Genomic_DNA"/>
</dbReference>
<dbReference type="InterPro" id="IPR000683">
    <property type="entry name" value="Gfo/Idh/MocA-like_OxRdtase_N"/>
</dbReference>
<accession>Q2U029</accession>
<dbReference type="InterPro" id="IPR036291">
    <property type="entry name" value="NAD(P)-bd_dom_sf"/>
</dbReference>
<dbReference type="PANTHER" id="PTHR43377:SF1">
    <property type="entry name" value="BILIVERDIN REDUCTASE A"/>
    <property type="match status" value="1"/>
</dbReference>
<dbReference type="RefSeq" id="XP_023093575.1">
    <property type="nucleotide sequence ID" value="XM_023233031.1"/>
</dbReference>
<evidence type="ECO:0000259" key="1">
    <source>
        <dbReference type="Pfam" id="PF01408"/>
    </source>
</evidence>
<proteinExistence type="predicted"/>
<dbReference type="GO" id="GO:0000166">
    <property type="term" value="F:nucleotide binding"/>
    <property type="evidence" value="ECO:0007669"/>
    <property type="project" value="InterPro"/>
</dbReference>
<dbReference type="SUPFAM" id="SSF51735">
    <property type="entry name" value="NAD(P)-binding Rossmann-fold domains"/>
    <property type="match status" value="1"/>
</dbReference>
<dbReference type="GeneID" id="5998625"/>
<gene>
    <name evidence="2" type="ORF">AO090011000611</name>
</gene>
<evidence type="ECO:0000313" key="2">
    <source>
        <dbReference type="EMBL" id="BAE65086.1"/>
    </source>
</evidence>
<name>Q2U029_ASPOR</name>
<dbReference type="KEGG" id="aor:AO090011000611"/>
<dbReference type="PANTHER" id="PTHR43377">
    <property type="entry name" value="BILIVERDIN REDUCTASE A"/>
    <property type="match status" value="1"/>
</dbReference>
<sequence>MAATKLKIGCAGLGRMGKRHALNFLQRTPRAELVAASSPDDAELEWAKVHLEPYGVKLYKNYDDMLRHEGLEAVVVASATAVHAEQAIKAIDAEKHVLCEKPLSTSVEISFS</sequence>
<dbReference type="InterPro" id="IPR051450">
    <property type="entry name" value="Gfo/Idh/MocA_Oxidoreductases"/>
</dbReference>
<dbReference type="Pfam" id="PF01408">
    <property type="entry name" value="GFO_IDH_MocA"/>
    <property type="match status" value="1"/>
</dbReference>
<dbReference type="Proteomes" id="UP000006564">
    <property type="component" value="Chromosome 7"/>
</dbReference>
<dbReference type="AlphaFoldDB" id="Q2U029"/>
<dbReference type="HOGENOM" id="CLU_146169_0_0_1"/>
<evidence type="ECO:0000313" key="3">
    <source>
        <dbReference type="Proteomes" id="UP000006564"/>
    </source>
</evidence>
<dbReference type="Gene3D" id="3.40.50.720">
    <property type="entry name" value="NAD(P)-binding Rossmann-like Domain"/>
    <property type="match status" value="1"/>
</dbReference>